<sequence length="148" mass="16764">MLTLTQRNLPNPNTLVTLSLHLTAEERTRSRHRFTTEDGIEVCLRLPRGTVLNNGDILTDDEHSSLIRIIAKPEPVYTVVAESPLLLIRAAYHLGNRHVPVEVTPNYLRLSPDPVLKTMLIQLGLRIYEEVVPFQPELGAYGNHHHSH</sequence>
<evidence type="ECO:0000256" key="3">
    <source>
        <dbReference type="ARBA" id="ARBA00022596"/>
    </source>
</evidence>
<dbReference type="Gene3D" id="3.30.70.790">
    <property type="entry name" value="UreE, C-terminal domain"/>
    <property type="match status" value="1"/>
</dbReference>
<dbReference type="AlphaFoldDB" id="A0A975Y356"/>
<dbReference type="CDD" id="cd00571">
    <property type="entry name" value="UreE"/>
    <property type="match status" value="1"/>
</dbReference>
<dbReference type="SMART" id="SM00988">
    <property type="entry name" value="UreE_N"/>
    <property type="match status" value="1"/>
</dbReference>
<evidence type="ECO:0000313" key="7">
    <source>
        <dbReference type="EMBL" id="QXE21793.1"/>
    </source>
</evidence>
<evidence type="ECO:0000256" key="1">
    <source>
        <dbReference type="ARBA" id="ARBA00004496"/>
    </source>
</evidence>
<dbReference type="InterPro" id="IPR007864">
    <property type="entry name" value="UreE_C_dom"/>
</dbReference>
<dbReference type="InterPro" id="IPR036118">
    <property type="entry name" value="UreE_N_sf"/>
</dbReference>
<dbReference type="GO" id="GO:0051082">
    <property type="term" value="F:unfolded protein binding"/>
    <property type="evidence" value="ECO:0007669"/>
    <property type="project" value="UniProtKB-UniRule"/>
</dbReference>
<dbReference type="Pfam" id="PF05194">
    <property type="entry name" value="UreE_C"/>
    <property type="match status" value="1"/>
</dbReference>
<name>A0A975Y356_9NOST</name>
<dbReference type="GO" id="GO:0016151">
    <property type="term" value="F:nickel cation binding"/>
    <property type="evidence" value="ECO:0007669"/>
    <property type="project" value="UniProtKB-UniRule"/>
</dbReference>
<dbReference type="GO" id="GO:0065003">
    <property type="term" value="P:protein-containing complex assembly"/>
    <property type="evidence" value="ECO:0007669"/>
    <property type="project" value="InterPro"/>
</dbReference>
<reference evidence="7" key="1">
    <citation type="submission" date="2017-04" db="EMBL/GenBank/DDBJ databases">
        <title>Genome deletions in a multicellular cyanobacterial endosymbiont for morphological adaptation in marine diatoms.</title>
        <authorList>
            <person name="Wang Y."/>
            <person name="Gao H."/>
            <person name="Li R."/>
            <person name="Xu X."/>
        </authorList>
    </citation>
    <scope>NUCLEOTIDE SEQUENCE</scope>
    <source>
        <strain evidence="7">FACHB 800</strain>
    </source>
</reference>
<keyword evidence="2 5" id="KW-0963">Cytoplasm</keyword>
<dbReference type="Pfam" id="PF02814">
    <property type="entry name" value="UreE_N"/>
    <property type="match status" value="1"/>
</dbReference>
<evidence type="ECO:0000259" key="6">
    <source>
        <dbReference type="SMART" id="SM00988"/>
    </source>
</evidence>
<comment type="function">
    <text evidence="5">Involved in urease metallocenter assembly. Binds nickel. Probably functions as a nickel donor during metallocenter assembly.</text>
</comment>
<dbReference type="InterPro" id="IPR012406">
    <property type="entry name" value="UreE"/>
</dbReference>
<dbReference type="KEGG" id="rsin:B6N60_00471"/>
<dbReference type="GO" id="GO:0005737">
    <property type="term" value="C:cytoplasm"/>
    <property type="evidence" value="ECO:0007669"/>
    <property type="project" value="UniProtKB-SubCell"/>
</dbReference>
<accession>A0A975Y356</accession>
<evidence type="ECO:0000256" key="4">
    <source>
        <dbReference type="ARBA" id="ARBA00023186"/>
    </source>
</evidence>
<dbReference type="SUPFAM" id="SSF69737">
    <property type="entry name" value="Urease metallochaperone UreE, C-terminal domain"/>
    <property type="match status" value="1"/>
</dbReference>
<evidence type="ECO:0000256" key="5">
    <source>
        <dbReference type="HAMAP-Rule" id="MF_00822"/>
    </source>
</evidence>
<dbReference type="PIRSF" id="PIRSF036402">
    <property type="entry name" value="Ureas_acces_UreE"/>
    <property type="match status" value="1"/>
</dbReference>
<organism evidence="7 8">
    <name type="scientific">Richelia sinica FACHB-800</name>
    <dbReference type="NCBI Taxonomy" id="1357546"/>
    <lineage>
        <taxon>Bacteria</taxon>
        <taxon>Bacillati</taxon>
        <taxon>Cyanobacteriota</taxon>
        <taxon>Cyanophyceae</taxon>
        <taxon>Nostocales</taxon>
        <taxon>Nostocaceae</taxon>
        <taxon>Richelia</taxon>
    </lineage>
</organism>
<dbReference type="Gene3D" id="2.60.260.20">
    <property type="entry name" value="Urease metallochaperone UreE, N-terminal domain"/>
    <property type="match status" value="1"/>
</dbReference>
<dbReference type="InterPro" id="IPR004029">
    <property type="entry name" value="UreE_N"/>
</dbReference>
<dbReference type="NCBIfam" id="NF009751">
    <property type="entry name" value="PRK13261.1-1"/>
    <property type="match status" value="1"/>
</dbReference>
<keyword evidence="4 5" id="KW-0143">Chaperone</keyword>
<comment type="subcellular location">
    <subcellularLocation>
        <location evidence="1 5">Cytoplasm</location>
    </subcellularLocation>
</comment>
<gene>
    <name evidence="5" type="primary">ureE</name>
    <name evidence="7" type="ORF">B6N60_00471</name>
</gene>
<proteinExistence type="inferred from homology"/>
<protein>
    <recommendedName>
        <fullName evidence="5">Urease accessory protein UreE</fullName>
    </recommendedName>
</protein>
<keyword evidence="8" id="KW-1185">Reference proteome</keyword>
<dbReference type="GO" id="GO:0006457">
    <property type="term" value="P:protein folding"/>
    <property type="evidence" value="ECO:0007669"/>
    <property type="project" value="InterPro"/>
</dbReference>
<dbReference type="SUPFAM" id="SSF69287">
    <property type="entry name" value="Urease metallochaperone UreE, N-terminal domain"/>
    <property type="match status" value="1"/>
</dbReference>
<comment type="similarity">
    <text evidence="5">Belongs to the UreE family.</text>
</comment>
<dbReference type="Proteomes" id="UP000683511">
    <property type="component" value="Chromosome"/>
</dbReference>
<dbReference type="GO" id="GO:0019627">
    <property type="term" value="P:urea metabolic process"/>
    <property type="evidence" value="ECO:0007669"/>
    <property type="project" value="InterPro"/>
</dbReference>
<dbReference type="RefSeq" id="WP_190600989.1">
    <property type="nucleotide sequence ID" value="NZ_CP021056.1"/>
</dbReference>
<keyword evidence="3 5" id="KW-0533">Nickel</keyword>
<evidence type="ECO:0000256" key="2">
    <source>
        <dbReference type="ARBA" id="ARBA00022490"/>
    </source>
</evidence>
<dbReference type="HAMAP" id="MF_00822">
    <property type="entry name" value="UreE"/>
    <property type="match status" value="1"/>
</dbReference>
<evidence type="ECO:0000313" key="8">
    <source>
        <dbReference type="Proteomes" id="UP000683511"/>
    </source>
</evidence>
<feature type="domain" description="UreE urease accessory N-terminal" evidence="6">
    <location>
        <begin position="1"/>
        <end position="66"/>
    </location>
</feature>
<dbReference type="EMBL" id="CP021056">
    <property type="protein sequence ID" value="QXE21793.1"/>
    <property type="molecule type" value="Genomic_DNA"/>
</dbReference>